<dbReference type="Gene3D" id="3.80.10.10">
    <property type="entry name" value="Ribonuclease Inhibitor"/>
    <property type="match status" value="1"/>
</dbReference>
<dbReference type="PANTHER" id="PTHR34630:SF113">
    <property type="entry name" value="DISEASE RESISTANCE PROTEIN I2C-5"/>
    <property type="match status" value="1"/>
</dbReference>
<dbReference type="SUPFAM" id="SSF52058">
    <property type="entry name" value="L domain-like"/>
    <property type="match status" value="1"/>
</dbReference>
<proteinExistence type="predicted"/>
<organism evidence="1">
    <name type="scientific">Actinidia deliciosa</name>
    <name type="common">Kiwi</name>
    <dbReference type="NCBI Taxonomy" id="3627"/>
    <lineage>
        <taxon>Eukaryota</taxon>
        <taxon>Viridiplantae</taxon>
        <taxon>Streptophyta</taxon>
        <taxon>Embryophyta</taxon>
        <taxon>Tracheophyta</taxon>
        <taxon>Spermatophyta</taxon>
        <taxon>Magnoliopsida</taxon>
        <taxon>eudicotyledons</taxon>
        <taxon>Gunneridae</taxon>
        <taxon>Pentapetalae</taxon>
        <taxon>asterids</taxon>
        <taxon>Ericales</taxon>
        <taxon>Actinidiaceae</taxon>
        <taxon>Actinidia</taxon>
    </lineage>
</organism>
<accession>Q945T6</accession>
<gene>
    <name evidence="1" type="primary">D12</name>
</gene>
<feature type="non-terminal residue" evidence="1">
    <location>
        <position position="1"/>
    </location>
</feature>
<evidence type="ECO:0000313" key="1">
    <source>
        <dbReference type="EMBL" id="AAK98602.1"/>
    </source>
</evidence>
<dbReference type="PANTHER" id="PTHR34630">
    <property type="entry name" value="OS11G0677101 PROTEIN"/>
    <property type="match status" value="1"/>
</dbReference>
<reference evidence="1" key="1">
    <citation type="submission" date="2001-08" db="EMBL/GenBank/DDBJ databases">
        <title>RAPD random sequence from regenerated somaclonal variant of Actinidia deliciosa.</title>
        <authorList>
            <person name="Boscherini G."/>
            <person name="Muleo R."/>
            <person name="Leva A."/>
            <person name="Buiatti M."/>
        </authorList>
    </citation>
    <scope>NUCLEOTIDE SEQUENCE</scope>
</reference>
<protein>
    <submittedName>
        <fullName evidence="1">D12</fullName>
    </submittedName>
</protein>
<name>Q945T6_ACTDE</name>
<dbReference type="EMBL" id="AF406752">
    <property type="protein sequence ID" value="AAK98602.1"/>
    <property type="molecule type" value="Genomic_DNA"/>
</dbReference>
<sequence>RVCKNVDDISPEFLPRSRKELPICPNLTRFMIPTATEIVNLMRCRNLEKLLVPCGGTQITYLNIWDCFKLKWLPGRMQELLSSFKTLQLWDCGEIESFPEGGVPFNLEQLVISHCMKMMNGLKKWLLSRLIELNIRNYGSDQEIKHFHWELPLSITDSIHNVKTLSIWDLKSLTSLQYVHNACLRQIQSMRKRGGFSLLFLSSHLSYHDELHSLQSLAFTSLQQLDIWKCPNIQSLSEPALPSSLFQLTIYDCPKLQLLSESALPSSFSKLTIYYCPLLTSLLEFYKGEYYPNVAQIPNIVIDYIYLKVTIEPMRLIGEI</sequence>
<dbReference type="InterPro" id="IPR032675">
    <property type="entry name" value="LRR_dom_sf"/>
</dbReference>
<dbReference type="AlphaFoldDB" id="Q945T6"/>